<dbReference type="RefSeq" id="WP_122402003.1">
    <property type="nucleotide sequence ID" value="NZ_LS398110.1"/>
</dbReference>
<feature type="domain" description="HicB-like antitoxin of toxin-antitoxin system" evidence="1">
    <location>
        <begin position="4"/>
        <end position="77"/>
    </location>
</feature>
<sequence length="95" mass="10375">MAQYVAIIEEADPDAVSLWFPDLPGCMSGGDDVDEALENAPEALALYAQDLIEDGRQLPSPRTLAELEADPELADDLRNHTAVLIEWPPVNETTE</sequence>
<dbReference type="KEGG" id="bvz:BRAD3257_2691"/>
<protein>
    <recommendedName>
        <fullName evidence="1">HicB-like antitoxin of toxin-antitoxin system domain-containing protein</fullName>
    </recommendedName>
</protein>
<dbReference type="PANTHER" id="PTHR34504">
    <property type="entry name" value="ANTITOXIN HICB"/>
    <property type="match status" value="1"/>
</dbReference>
<evidence type="ECO:0000259" key="1">
    <source>
        <dbReference type="Pfam" id="PF15919"/>
    </source>
</evidence>
<dbReference type="AlphaFoldDB" id="A0A2U3PXB7"/>
<dbReference type="PANTHER" id="PTHR34504:SF2">
    <property type="entry name" value="UPF0150 PROTEIN SSL0259"/>
    <property type="match status" value="1"/>
</dbReference>
<accession>A0A2U3PXB7</accession>
<dbReference type="InterPro" id="IPR051404">
    <property type="entry name" value="TA_system_antitoxin"/>
</dbReference>
<dbReference type="Proteomes" id="UP000246085">
    <property type="component" value="Chromosome BRAD3257"/>
</dbReference>
<dbReference type="InterPro" id="IPR031807">
    <property type="entry name" value="HicB-like"/>
</dbReference>
<evidence type="ECO:0000313" key="2">
    <source>
        <dbReference type="EMBL" id="SPP93759.1"/>
    </source>
</evidence>
<dbReference type="SUPFAM" id="SSF143100">
    <property type="entry name" value="TTHA1013/TTHA0281-like"/>
    <property type="match status" value="1"/>
</dbReference>
<dbReference type="Pfam" id="PF15919">
    <property type="entry name" value="HicB_lk_antitox"/>
    <property type="match status" value="1"/>
</dbReference>
<dbReference type="EMBL" id="LS398110">
    <property type="protein sequence ID" value="SPP93759.1"/>
    <property type="molecule type" value="Genomic_DNA"/>
</dbReference>
<reference evidence="2 3" key="1">
    <citation type="submission" date="2018-03" db="EMBL/GenBank/DDBJ databases">
        <authorList>
            <person name="Gully D."/>
        </authorList>
    </citation>
    <scope>NUCLEOTIDE SEQUENCE [LARGE SCALE GENOMIC DNA]</scope>
    <source>
        <strain evidence="2">ORS3257</strain>
    </source>
</reference>
<name>A0A2U3PXB7_9BRAD</name>
<dbReference type="Gene3D" id="3.30.160.250">
    <property type="match status" value="1"/>
</dbReference>
<dbReference type="InterPro" id="IPR035069">
    <property type="entry name" value="TTHA1013/TTHA0281-like"/>
</dbReference>
<evidence type="ECO:0000313" key="3">
    <source>
        <dbReference type="Proteomes" id="UP000246085"/>
    </source>
</evidence>
<proteinExistence type="predicted"/>
<gene>
    <name evidence="2" type="ORF">BRAD3257_2691</name>
</gene>
<organism evidence="2 3">
    <name type="scientific">Bradyrhizobium vignae</name>
    <dbReference type="NCBI Taxonomy" id="1549949"/>
    <lineage>
        <taxon>Bacteria</taxon>
        <taxon>Pseudomonadati</taxon>
        <taxon>Pseudomonadota</taxon>
        <taxon>Alphaproteobacteria</taxon>
        <taxon>Hyphomicrobiales</taxon>
        <taxon>Nitrobacteraceae</taxon>
        <taxon>Bradyrhizobium</taxon>
    </lineage>
</organism>